<dbReference type="FunCoup" id="A0A0D2VJ09">
    <property type="interactions" value="109"/>
</dbReference>
<dbReference type="OrthoDB" id="205403at2759"/>
<dbReference type="InterPro" id="IPR013865">
    <property type="entry name" value="FAM32A"/>
</dbReference>
<name>A0A0D2VJ09_CAPO3</name>
<dbReference type="PANTHER" id="PTHR13282:SF6">
    <property type="entry name" value="PROTEIN FAM32A"/>
    <property type="match status" value="1"/>
</dbReference>
<dbReference type="PANTHER" id="PTHR13282">
    <property type="entry name" value="PROTEIN FAM32A"/>
    <property type="match status" value="1"/>
</dbReference>
<feature type="compositionally biased region" description="Polar residues" evidence="1">
    <location>
        <begin position="36"/>
        <end position="46"/>
    </location>
</feature>
<dbReference type="RefSeq" id="XP_004349887.1">
    <property type="nucleotide sequence ID" value="XM_004349837.1"/>
</dbReference>
<keyword evidence="3" id="KW-1185">Reference proteome</keyword>
<proteinExistence type="predicted"/>
<dbReference type="GO" id="GO:0005730">
    <property type="term" value="C:nucleolus"/>
    <property type="evidence" value="ECO:0007669"/>
    <property type="project" value="TreeGrafter"/>
</dbReference>
<evidence type="ECO:0000313" key="2">
    <source>
        <dbReference type="EMBL" id="KJE89977.1"/>
    </source>
</evidence>
<dbReference type="EMBL" id="KE346361">
    <property type="protein sequence ID" value="KJE89977.1"/>
    <property type="molecule type" value="Genomic_DNA"/>
</dbReference>
<reference evidence="3" key="1">
    <citation type="submission" date="2011-02" db="EMBL/GenBank/DDBJ databases">
        <title>The Genome Sequence of Capsaspora owczarzaki ATCC 30864.</title>
        <authorList>
            <person name="Russ C."/>
            <person name="Cuomo C."/>
            <person name="Burger G."/>
            <person name="Gray M.W."/>
            <person name="Holland P.W.H."/>
            <person name="King N."/>
            <person name="Lang F.B.F."/>
            <person name="Roger A.J."/>
            <person name="Ruiz-Trillo I."/>
            <person name="Young S.K."/>
            <person name="Zeng Q."/>
            <person name="Gargeya S."/>
            <person name="Alvarado L."/>
            <person name="Berlin A."/>
            <person name="Chapman S.B."/>
            <person name="Chen Z."/>
            <person name="Freedman E."/>
            <person name="Gellesch M."/>
            <person name="Goldberg J."/>
            <person name="Griggs A."/>
            <person name="Gujja S."/>
            <person name="Heilman E."/>
            <person name="Heiman D."/>
            <person name="Howarth C."/>
            <person name="Mehta T."/>
            <person name="Neiman D."/>
            <person name="Pearson M."/>
            <person name="Roberts A."/>
            <person name="Saif S."/>
            <person name="Shea T."/>
            <person name="Shenoy N."/>
            <person name="Sisk P."/>
            <person name="Stolte C."/>
            <person name="Sykes S."/>
            <person name="White J."/>
            <person name="Yandava C."/>
            <person name="Haas B."/>
            <person name="Nusbaum C."/>
            <person name="Birren B."/>
        </authorList>
    </citation>
    <scope>NUCLEOTIDE SEQUENCE</scope>
    <source>
        <strain evidence="3">ATCC 30864</strain>
    </source>
</reference>
<evidence type="ECO:0000313" key="3">
    <source>
        <dbReference type="Proteomes" id="UP000008743"/>
    </source>
</evidence>
<dbReference type="eggNOG" id="KOG3410">
    <property type="taxonomic scope" value="Eukaryota"/>
</dbReference>
<dbReference type="AlphaFoldDB" id="A0A0D2VJ09"/>
<protein>
    <submittedName>
        <fullName evidence="2">Uncharacterized protein</fullName>
    </submittedName>
</protein>
<organism evidence="2 3">
    <name type="scientific">Capsaspora owczarzaki (strain ATCC 30864)</name>
    <dbReference type="NCBI Taxonomy" id="595528"/>
    <lineage>
        <taxon>Eukaryota</taxon>
        <taxon>Filasterea</taxon>
        <taxon>Capsaspora</taxon>
    </lineage>
</organism>
<dbReference type="PhylomeDB" id="A0A0D2VJ09"/>
<dbReference type="InParanoid" id="A0A0D2VJ09"/>
<evidence type="ECO:0000256" key="1">
    <source>
        <dbReference type="SAM" id="MobiDB-lite"/>
    </source>
</evidence>
<feature type="region of interest" description="Disordered" evidence="1">
    <location>
        <begin position="19"/>
        <end position="89"/>
    </location>
</feature>
<gene>
    <name evidence="2" type="ORF">CAOG_001367</name>
</gene>
<accession>A0A0D2VJ09</accession>
<feature type="region of interest" description="Disordered" evidence="1">
    <location>
        <begin position="150"/>
        <end position="169"/>
    </location>
</feature>
<sequence>MADIDDFEVPRGALRIKGGAIGGVKKAKSKKPAPSESTNTQAQGVVSSVLAELAEGSTPDDAASSTQAAPKADLRTPAQKKADALRERREAERILKQASVSHKDRIAEFNKKLDEQSEHYDVPKISWTNFAPTPQPLPLLAAPRLPSTYPYGSSVTRGGRPGGPTAATSRRRFAGAPVLQVARMGD</sequence>
<dbReference type="Pfam" id="PF08555">
    <property type="entry name" value="FAM32A"/>
    <property type="match status" value="1"/>
</dbReference>
<dbReference type="Proteomes" id="UP000008743">
    <property type="component" value="Unassembled WGS sequence"/>
</dbReference>
<feature type="compositionally biased region" description="Basic and acidic residues" evidence="1">
    <location>
        <begin position="80"/>
        <end position="89"/>
    </location>
</feature>
<dbReference type="STRING" id="595528.A0A0D2VJ09"/>